<reference evidence="1" key="1">
    <citation type="submission" date="2022-06" db="EMBL/GenBank/DDBJ databases">
        <title>Phylogenomic reconstructions and comparative analyses of Kickxellomycotina fungi.</title>
        <authorList>
            <person name="Reynolds N.K."/>
            <person name="Stajich J.E."/>
            <person name="Barry K."/>
            <person name="Grigoriev I.V."/>
            <person name="Crous P."/>
            <person name="Smith M.E."/>
        </authorList>
    </citation>
    <scope>NUCLEOTIDE SEQUENCE</scope>
    <source>
        <strain evidence="1">RSA 2271</strain>
    </source>
</reference>
<evidence type="ECO:0000313" key="1">
    <source>
        <dbReference type="EMBL" id="KAJ1675708.1"/>
    </source>
</evidence>
<keyword evidence="2" id="KW-1185">Reference proteome</keyword>
<protein>
    <submittedName>
        <fullName evidence="1">Uncharacterized protein</fullName>
    </submittedName>
</protein>
<gene>
    <name evidence="1" type="ORF">EV182_000738</name>
</gene>
<name>A0ACC1HIY3_9FUNG</name>
<dbReference type="Proteomes" id="UP001145114">
    <property type="component" value="Unassembled WGS sequence"/>
</dbReference>
<proteinExistence type="predicted"/>
<sequence>MRSSHPSTPENHQGTPNNNNNNNRQFTLDRLEQAMYLARLSKAVRQYCGLSSKPGPASDNGSCTTDGTATPVAGNGSPAYSPPQASSNSRGRGSTSPAVYIKVPVDYDGEPVNHTQIPTATNYKHVTNTGGKSIHLHETYTMDVPLALFTPGRYPSPVSNNILARLLGHESHKVLRTLDGGYVIIQNVSPNGSPSSSNHRTSAHRKSPLSVMSAGNSTIKVMSPSQLDKLAGKASPHRPISINDLSPQDVVNAVWPSLIPASAASGLSSIISTNKTQNNNHHNSSSAPVMPTTSTNDGMRPAQNNNNYVTTVQDYIDEDDLGDNQINYQDIVRQQQQLDWGRPRLEASFPVPSQEQFRSSSQLGMAYGRQDVYAQQQRQQQQQQQQQQQKELPPPPQMPIPPRSKSAFSHSSFAPASSSPEYGNHVAKSPSPLKPKPLRPASSFHSSSHHTASVIHSQAHSPVETLYSADAPQLGETASLHNRPQSAGAMSAYTASSSGRYSAKAPKIYINANIPTQQMAQQSLRPMPQYSEQFEPYGTRPQTAFSANPLSAVEDNCSCPNCTYSDSHVYTPTTMTPAPGEKKKDESAAPPPKPFYKKKSNMLLMVAMLGIGLKTLNALKKKRKMKKEDEEIEKLKKEKEELDKKKKNDEKKGKKDKNNEDKDKKDKKDEGDKKKKNEDKEDTKNKNSNQPNPIAPQTIKVLAQPLPPPQQPIWISQPPAPQMPISVVSVSSYCGTGGQPKPPLPAPATSAVNVAAAPNNGPTAVDCSGGSGCGQHMMKYIYQGAAGHNNAYMGPCPGYPPRALERGLVVSEEHSFGSWANGNGGKNKMKDLTKSAGNDKATFTPPNPLCYPPYTFDPSDKRLPLMRPKDPNPIREYPRIYITKPSDCILIGTVIALQNSETDCLLQTETQYEIAPKFPQAVCGMESADHAFTRWQVLPAHGDKLAAGDKVAYGYQIRLRQIRTKGHLYSHYKTIPDGEGNEVQVVRDPTAPDNCQPGYDESDHWVVECYGSGKYGRPWRASDKIVLRHHISGMVLRCGLLPYSGKPNKPGAKHRLYCYGRGHVPADKSDQWQVVPVQKRQFDGDIGGDF</sequence>
<dbReference type="EMBL" id="JAMZIH010005198">
    <property type="protein sequence ID" value="KAJ1675708.1"/>
    <property type="molecule type" value="Genomic_DNA"/>
</dbReference>
<organism evidence="1 2">
    <name type="scientific">Spiromyces aspiralis</name>
    <dbReference type="NCBI Taxonomy" id="68401"/>
    <lineage>
        <taxon>Eukaryota</taxon>
        <taxon>Fungi</taxon>
        <taxon>Fungi incertae sedis</taxon>
        <taxon>Zoopagomycota</taxon>
        <taxon>Kickxellomycotina</taxon>
        <taxon>Kickxellomycetes</taxon>
        <taxon>Kickxellales</taxon>
        <taxon>Kickxellaceae</taxon>
        <taxon>Spiromyces</taxon>
    </lineage>
</organism>
<comment type="caution">
    <text evidence="1">The sequence shown here is derived from an EMBL/GenBank/DDBJ whole genome shotgun (WGS) entry which is preliminary data.</text>
</comment>
<accession>A0ACC1HIY3</accession>
<evidence type="ECO:0000313" key="2">
    <source>
        <dbReference type="Proteomes" id="UP001145114"/>
    </source>
</evidence>